<dbReference type="PANTHER" id="PTHR10046">
    <property type="entry name" value="ATP DEPENDENT LON PROTEASE FAMILY MEMBER"/>
    <property type="match status" value="1"/>
</dbReference>
<feature type="active site" evidence="1">
    <location>
        <position position="236"/>
    </location>
</feature>
<keyword evidence="4" id="KW-1185">Reference proteome</keyword>
<keyword evidence="1" id="KW-0378">Hydrolase</keyword>
<dbReference type="InterPro" id="IPR020568">
    <property type="entry name" value="Ribosomal_Su5_D2-typ_SF"/>
</dbReference>
<proteinExistence type="inferred from homology"/>
<dbReference type="Pfam" id="PF13180">
    <property type="entry name" value="PDZ_2"/>
    <property type="match status" value="1"/>
</dbReference>
<evidence type="ECO:0000259" key="2">
    <source>
        <dbReference type="PROSITE" id="PS51786"/>
    </source>
</evidence>
<dbReference type="Pfam" id="PF05362">
    <property type="entry name" value="Lon_C"/>
    <property type="match status" value="1"/>
</dbReference>
<comment type="similarity">
    <text evidence="1">Belongs to the peptidase S16 family.</text>
</comment>
<reference evidence="3 4" key="1">
    <citation type="journal article" date="2015" name="Genome Announc.">
        <title>Expanding the biotechnology potential of lactobacilli through comparative genomics of 213 strains and associated genera.</title>
        <authorList>
            <person name="Sun Z."/>
            <person name="Harris H.M."/>
            <person name="McCann A."/>
            <person name="Guo C."/>
            <person name="Argimon S."/>
            <person name="Zhang W."/>
            <person name="Yang X."/>
            <person name="Jeffery I.B."/>
            <person name="Cooney J.C."/>
            <person name="Kagawa T.F."/>
            <person name="Liu W."/>
            <person name="Song Y."/>
            <person name="Salvetti E."/>
            <person name="Wrobel A."/>
            <person name="Rasinkangas P."/>
            <person name="Parkhill J."/>
            <person name="Rea M.C."/>
            <person name="O'Sullivan O."/>
            <person name="Ritari J."/>
            <person name="Douillard F.P."/>
            <person name="Paul Ross R."/>
            <person name="Yang R."/>
            <person name="Briner A.E."/>
            <person name="Felis G.E."/>
            <person name="de Vos W.M."/>
            <person name="Barrangou R."/>
            <person name="Klaenhammer T.R."/>
            <person name="Caufield P.W."/>
            <person name="Cui Y."/>
            <person name="Zhang H."/>
            <person name="O'Toole P.W."/>
        </authorList>
    </citation>
    <scope>NUCLEOTIDE SEQUENCE [LARGE SCALE GENOMIC DNA]</scope>
    <source>
        <strain evidence="3 4">DSM 18793</strain>
    </source>
</reference>
<dbReference type="GO" id="GO:0006508">
    <property type="term" value="P:proteolysis"/>
    <property type="evidence" value="ECO:0007669"/>
    <property type="project" value="UniProtKB-KW"/>
</dbReference>
<accession>A0A0R1US76</accession>
<dbReference type="InterPro" id="IPR036034">
    <property type="entry name" value="PDZ_sf"/>
</dbReference>
<dbReference type="GO" id="GO:0004176">
    <property type="term" value="F:ATP-dependent peptidase activity"/>
    <property type="evidence" value="ECO:0007669"/>
    <property type="project" value="UniProtKB-UniRule"/>
</dbReference>
<dbReference type="InterPro" id="IPR027065">
    <property type="entry name" value="Lon_Prtase"/>
</dbReference>
<dbReference type="STRING" id="417373.GCA_001570685_01091"/>
<dbReference type="PATRIC" id="fig|1423742.4.peg.702"/>
<dbReference type="EMBL" id="AZGC01000014">
    <property type="protein sequence ID" value="KRL95975.1"/>
    <property type="molecule type" value="Genomic_DNA"/>
</dbReference>
<gene>
    <name evidence="3" type="ORF">FC21_GL000672</name>
</gene>
<dbReference type="RefSeq" id="WP_082603590.1">
    <property type="nucleotide sequence ID" value="NZ_AZGC01000014.1"/>
</dbReference>
<dbReference type="GO" id="GO:0030163">
    <property type="term" value="P:protein catabolic process"/>
    <property type="evidence" value="ECO:0007669"/>
    <property type="project" value="InterPro"/>
</dbReference>
<dbReference type="Gene3D" id="3.30.230.10">
    <property type="match status" value="1"/>
</dbReference>
<keyword evidence="1" id="KW-0720">Serine protease</keyword>
<dbReference type="InterPro" id="IPR008269">
    <property type="entry name" value="Lon_proteolytic"/>
</dbReference>
<dbReference type="GO" id="GO:0004252">
    <property type="term" value="F:serine-type endopeptidase activity"/>
    <property type="evidence" value="ECO:0007669"/>
    <property type="project" value="UniProtKB-UniRule"/>
</dbReference>
<comment type="catalytic activity">
    <reaction evidence="1">
        <text>Hydrolysis of proteins in presence of ATP.</text>
        <dbReference type="EC" id="3.4.21.53"/>
    </reaction>
</comment>
<feature type="domain" description="Lon proteolytic" evidence="2">
    <location>
        <begin position="231"/>
        <end position="347"/>
    </location>
</feature>
<dbReference type="PROSITE" id="PS51786">
    <property type="entry name" value="LON_PROTEOLYTIC"/>
    <property type="match status" value="1"/>
</dbReference>
<dbReference type="InterPro" id="IPR001478">
    <property type="entry name" value="PDZ"/>
</dbReference>
<feature type="active site" evidence="1">
    <location>
        <position position="281"/>
    </location>
</feature>
<keyword evidence="1" id="KW-0645">Protease</keyword>
<dbReference type="EC" id="3.4.21.53" evidence="1"/>
<organism evidence="3 4">
    <name type="scientific">Limosilactobacillus equigenerosi DSM 18793 = JCM 14505</name>
    <dbReference type="NCBI Taxonomy" id="1423742"/>
    <lineage>
        <taxon>Bacteria</taxon>
        <taxon>Bacillati</taxon>
        <taxon>Bacillota</taxon>
        <taxon>Bacilli</taxon>
        <taxon>Lactobacillales</taxon>
        <taxon>Lactobacillaceae</taxon>
        <taxon>Limosilactobacillus</taxon>
    </lineage>
</organism>
<evidence type="ECO:0000313" key="3">
    <source>
        <dbReference type="EMBL" id="KRL95975.1"/>
    </source>
</evidence>
<comment type="caution">
    <text evidence="3">The sequence shown here is derived from an EMBL/GenBank/DDBJ whole genome shotgun (WGS) entry which is preliminary data.</text>
</comment>
<dbReference type="GO" id="GO:0005524">
    <property type="term" value="F:ATP binding"/>
    <property type="evidence" value="ECO:0007669"/>
    <property type="project" value="InterPro"/>
</dbReference>
<evidence type="ECO:0000256" key="1">
    <source>
        <dbReference type="PROSITE-ProRule" id="PRU01122"/>
    </source>
</evidence>
<protein>
    <recommendedName>
        <fullName evidence="1">endopeptidase La</fullName>
        <ecNumber evidence="1">3.4.21.53</ecNumber>
    </recommendedName>
</protein>
<dbReference type="Proteomes" id="UP000051084">
    <property type="component" value="Unassembled WGS sequence"/>
</dbReference>
<name>A0A0R1US76_9LACO</name>
<dbReference type="SUPFAM" id="SSF54211">
    <property type="entry name" value="Ribosomal protein S5 domain 2-like"/>
    <property type="match status" value="1"/>
</dbReference>
<dbReference type="NCBIfam" id="NF041438">
    <property type="entry name" value="SepM_fam_S16"/>
    <property type="match status" value="1"/>
</dbReference>
<sequence>MTNRKLRRYFLAALAGVLALGWFFLWPLSSYIETPGTADVLKNYVQVAKHPDQAAGSYRLTSVYMQPARPVTYLWAKYFNPLATIETKQAVTGGQSNATFNRVQSFYMQSAINQAMAVAFQAAHRPVTKTYNGIYVLEIQPDSKFKQALKVGDTITKVDGKHFNTAAGYQKYIARQGLGHRLTITYLHAGKTKQVTKPLIKIATGKPGIGIILTDNVTVKTDPVVKVDPGQIGGPSAGLMFALQIYQQVSGEDLRHGREIAGTGTIDAKGRVGEIGGIDKKVVAAHRAGATIFFAPYVKPTKTILKYEEHHQTNYQLAKRTAQKYAPGMKVVPVKTFDDAVNYLRTH</sequence>
<dbReference type="OrthoDB" id="2356897at2"/>
<dbReference type="InterPro" id="IPR014721">
    <property type="entry name" value="Ribsml_uS5_D2-typ_fold_subgr"/>
</dbReference>
<dbReference type="SUPFAM" id="SSF50156">
    <property type="entry name" value="PDZ domain-like"/>
    <property type="match status" value="1"/>
</dbReference>
<evidence type="ECO:0000313" key="4">
    <source>
        <dbReference type="Proteomes" id="UP000051084"/>
    </source>
</evidence>
<dbReference type="AlphaFoldDB" id="A0A0R1US76"/>